<dbReference type="Gramene" id="Zm00001eb401030_T001">
    <property type="protein sequence ID" value="Zm00001eb401030_P001"/>
    <property type="gene ID" value="Zm00001eb401030"/>
</dbReference>
<dbReference type="Proteomes" id="UP000007305">
    <property type="component" value="Chromosome 9"/>
</dbReference>
<reference evidence="2" key="2">
    <citation type="submission" date="2019-07" db="EMBL/GenBank/DDBJ databases">
        <authorList>
            <person name="Seetharam A."/>
            <person name="Woodhouse M."/>
            <person name="Cannon E."/>
        </authorList>
    </citation>
    <scope>NUCLEOTIDE SEQUENCE [LARGE SCALE GENOMIC DNA]</scope>
    <source>
        <strain evidence="2">cv. B73</strain>
    </source>
</reference>
<reference evidence="2" key="3">
    <citation type="submission" date="2021-05" db="UniProtKB">
        <authorList>
            <consortium name="EnsemblPlants"/>
        </authorList>
    </citation>
    <scope>IDENTIFICATION</scope>
    <source>
        <strain evidence="2">cv. B73</strain>
    </source>
</reference>
<feature type="compositionally biased region" description="Basic residues" evidence="1">
    <location>
        <begin position="252"/>
        <end position="268"/>
    </location>
</feature>
<proteinExistence type="predicted"/>
<name>A0A804RA66_MAIZE</name>
<feature type="region of interest" description="Disordered" evidence="1">
    <location>
        <begin position="488"/>
        <end position="522"/>
    </location>
</feature>
<feature type="region of interest" description="Disordered" evidence="1">
    <location>
        <begin position="286"/>
        <end position="315"/>
    </location>
</feature>
<feature type="region of interest" description="Disordered" evidence="1">
    <location>
        <begin position="111"/>
        <end position="130"/>
    </location>
</feature>
<feature type="compositionally biased region" description="Basic residues" evidence="1">
    <location>
        <begin position="507"/>
        <end position="522"/>
    </location>
</feature>
<evidence type="ECO:0000313" key="3">
    <source>
        <dbReference type="Proteomes" id="UP000007305"/>
    </source>
</evidence>
<dbReference type="EnsemblPlants" id="Zm00001eb401030_T001">
    <property type="protein sequence ID" value="Zm00001eb401030_P001"/>
    <property type="gene ID" value="Zm00001eb401030"/>
</dbReference>
<sequence length="522" mass="57952">MSTGTDAVPVAVAPAKRPPINKYAFACALLASMNSVLLGYGRLRLFQHLGDERRAAVHEGGPQDHGHADRDPRRRHQHLLALRLPRRGPHLRLARPPLHHGAGGRHLLHGRAPHGPRPGLRVPHGGPLRGRHRRRLRAHDRPRVHRRGGAHLRARLPHLLPGGLQQLRHPPRLRLQLRLRAPARPPQLARHVPGRRRAARLPRRRRPRHAGVAALARHAGPHRRRAPRAAEDLRLPRRGRGASARHQEGGRHPRGRDRRRRRGRHRPRQQQGIVVVVVVAPRRGVEGAAHQPFPPRAPHARGGARPHVHPAGHGRGLRGDVQPAGVRAGGHQVQDQLAGRVHGGGRVQDLLHTHLHAAPGPHRPPPAAAGQRRRDDHLPLHAGHVLAHDGPAPRGGGRGTGRGEHRGHAVVRGVVRVRPGPRRLGLLLRDLPAAAARAGCCHRHGAQPDHERRHHHVLPLALQRHHHRRQLLPLRVHRRRRLGVHVLLPAGDHGQEPGGHREALRQGRGRRGRRRQPSSRAQ</sequence>
<reference evidence="3" key="1">
    <citation type="journal article" date="2009" name="Science">
        <title>The B73 maize genome: complexity, diversity, and dynamics.</title>
        <authorList>
            <person name="Schnable P.S."/>
            <person name="Ware D."/>
            <person name="Fulton R.S."/>
            <person name="Stein J.C."/>
            <person name="Wei F."/>
            <person name="Pasternak S."/>
            <person name="Liang C."/>
            <person name="Zhang J."/>
            <person name="Fulton L."/>
            <person name="Graves T.A."/>
            <person name="Minx P."/>
            <person name="Reily A.D."/>
            <person name="Courtney L."/>
            <person name="Kruchowski S.S."/>
            <person name="Tomlinson C."/>
            <person name="Strong C."/>
            <person name="Delehaunty K."/>
            <person name="Fronick C."/>
            <person name="Courtney B."/>
            <person name="Rock S.M."/>
            <person name="Belter E."/>
            <person name="Du F."/>
            <person name="Kim K."/>
            <person name="Abbott R.M."/>
            <person name="Cotton M."/>
            <person name="Levy A."/>
            <person name="Marchetto P."/>
            <person name="Ochoa K."/>
            <person name="Jackson S.M."/>
            <person name="Gillam B."/>
            <person name="Chen W."/>
            <person name="Yan L."/>
            <person name="Higginbotham J."/>
            <person name="Cardenas M."/>
            <person name="Waligorski J."/>
            <person name="Applebaum E."/>
            <person name="Phelps L."/>
            <person name="Falcone J."/>
            <person name="Kanchi K."/>
            <person name="Thane T."/>
            <person name="Scimone A."/>
            <person name="Thane N."/>
            <person name="Henke J."/>
            <person name="Wang T."/>
            <person name="Ruppert J."/>
            <person name="Shah N."/>
            <person name="Rotter K."/>
            <person name="Hodges J."/>
            <person name="Ingenthron E."/>
            <person name="Cordes M."/>
            <person name="Kohlberg S."/>
            <person name="Sgro J."/>
            <person name="Delgado B."/>
            <person name="Mead K."/>
            <person name="Chinwalla A."/>
            <person name="Leonard S."/>
            <person name="Crouse K."/>
            <person name="Collura K."/>
            <person name="Kudrna D."/>
            <person name="Currie J."/>
            <person name="He R."/>
            <person name="Angelova A."/>
            <person name="Rajasekar S."/>
            <person name="Mueller T."/>
            <person name="Lomeli R."/>
            <person name="Scara G."/>
            <person name="Ko A."/>
            <person name="Delaney K."/>
            <person name="Wissotski M."/>
            <person name="Lopez G."/>
            <person name="Campos D."/>
            <person name="Braidotti M."/>
            <person name="Ashley E."/>
            <person name="Golser W."/>
            <person name="Kim H."/>
            <person name="Lee S."/>
            <person name="Lin J."/>
            <person name="Dujmic Z."/>
            <person name="Kim W."/>
            <person name="Talag J."/>
            <person name="Zuccolo A."/>
            <person name="Fan C."/>
            <person name="Sebastian A."/>
            <person name="Kramer M."/>
            <person name="Spiegel L."/>
            <person name="Nascimento L."/>
            <person name="Zutavern T."/>
            <person name="Miller B."/>
            <person name="Ambroise C."/>
            <person name="Muller S."/>
            <person name="Spooner W."/>
            <person name="Narechania A."/>
            <person name="Ren L."/>
            <person name="Wei S."/>
            <person name="Kumari S."/>
            <person name="Faga B."/>
            <person name="Levy M.J."/>
            <person name="McMahan L."/>
            <person name="Van Buren P."/>
            <person name="Vaughn M.W."/>
            <person name="Ying K."/>
            <person name="Yeh C.-T."/>
            <person name="Emrich S.J."/>
            <person name="Jia Y."/>
            <person name="Kalyanaraman A."/>
            <person name="Hsia A.-P."/>
            <person name="Barbazuk W.B."/>
            <person name="Baucom R.S."/>
            <person name="Brutnell T.P."/>
            <person name="Carpita N.C."/>
            <person name="Chaparro C."/>
            <person name="Chia J.-M."/>
            <person name="Deragon J.-M."/>
            <person name="Estill J.C."/>
            <person name="Fu Y."/>
            <person name="Jeddeloh J.A."/>
            <person name="Han Y."/>
            <person name="Lee H."/>
            <person name="Li P."/>
            <person name="Lisch D.R."/>
            <person name="Liu S."/>
            <person name="Liu Z."/>
            <person name="Nagel D.H."/>
            <person name="McCann M.C."/>
            <person name="SanMiguel P."/>
            <person name="Myers A.M."/>
            <person name="Nettleton D."/>
            <person name="Nguyen J."/>
            <person name="Penning B.W."/>
            <person name="Ponnala L."/>
            <person name="Schneider K.L."/>
            <person name="Schwartz D.C."/>
            <person name="Sharma A."/>
            <person name="Soderlund C."/>
            <person name="Springer N.M."/>
            <person name="Sun Q."/>
            <person name="Wang H."/>
            <person name="Waterman M."/>
            <person name="Westerman R."/>
            <person name="Wolfgruber T.K."/>
            <person name="Yang L."/>
            <person name="Yu Y."/>
            <person name="Zhang L."/>
            <person name="Zhou S."/>
            <person name="Zhu Q."/>
            <person name="Bennetzen J.L."/>
            <person name="Dawe R.K."/>
            <person name="Jiang J."/>
            <person name="Jiang N."/>
            <person name="Presting G.G."/>
            <person name="Wessler S.R."/>
            <person name="Aluru S."/>
            <person name="Martienssen R.A."/>
            <person name="Clifton S.W."/>
            <person name="McCombie W.R."/>
            <person name="Wing R.A."/>
            <person name="Wilson R.K."/>
        </authorList>
    </citation>
    <scope>NUCLEOTIDE SEQUENCE [LARGE SCALE GENOMIC DNA]</scope>
    <source>
        <strain evidence="3">cv. B73</strain>
    </source>
</reference>
<gene>
    <name evidence="2" type="primary">LOC100284344</name>
</gene>
<evidence type="ECO:0000313" key="2">
    <source>
        <dbReference type="EnsemblPlants" id="Zm00001eb401030_P001"/>
    </source>
</evidence>
<feature type="compositionally biased region" description="Basic residues" evidence="1">
    <location>
        <begin position="298"/>
        <end position="315"/>
    </location>
</feature>
<feature type="region of interest" description="Disordered" evidence="1">
    <location>
        <begin position="185"/>
        <end position="272"/>
    </location>
</feature>
<feature type="compositionally biased region" description="Basic and acidic residues" evidence="1">
    <location>
        <begin position="493"/>
        <end position="505"/>
    </location>
</feature>
<keyword evidence="3" id="KW-1185">Reference proteome</keyword>
<feature type="compositionally biased region" description="Low complexity" evidence="1">
    <location>
        <begin position="117"/>
        <end position="126"/>
    </location>
</feature>
<protein>
    <submittedName>
        <fullName evidence="2">Uncharacterized protein</fullName>
    </submittedName>
</protein>
<evidence type="ECO:0000256" key="1">
    <source>
        <dbReference type="SAM" id="MobiDB-lite"/>
    </source>
</evidence>
<feature type="region of interest" description="Disordered" evidence="1">
    <location>
        <begin position="384"/>
        <end position="406"/>
    </location>
</feature>
<accession>A0A804RA66</accession>
<dbReference type="AlphaFoldDB" id="A0A804RA66"/>
<feature type="compositionally biased region" description="Basic residues" evidence="1">
    <location>
        <begin position="192"/>
        <end position="209"/>
    </location>
</feature>
<organism evidence="2 3">
    <name type="scientific">Zea mays</name>
    <name type="common">Maize</name>
    <dbReference type="NCBI Taxonomy" id="4577"/>
    <lineage>
        <taxon>Eukaryota</taxon>
        <taxon>Viridiplantae</taxon>
        <taxon>Streptophyta</taxon>
        <taxon>Embryophyta</taxon>
        <taxon>Tracheophyta</taxon>
        <taxon>Spermatophyta</taxon>
        <taxon>Magnoliopsida</taxon>
        <taxon>Liliopsida</taxon>
        <taxon>Poales</taxon>
        <taxon>Poaceae</taxon>
        <taxon>PACMAD clade</taxon>
        <taxon>Panicoideae</taxon>
        <taxon>Andropogonodae</taxon>
        <taxon>Andropogoneae</taxon>
        <taxon>Tripsacinae</taxon>
        <taxon>Zea</taxon>
    </lineage>
</organism>